<evidence type="ECO:0000256" key="4">
    <source>
        <dbReference type="ARBA" id="ARBA00013603"/>
    </source>
</evidence>
<feature type="transmembrane region" description="Helical" evidence="8">
    <location>
        <begin position="98"/>
        <end position="117"/>
    </location>
</feature>
<dbReference type="PANTHER" id="PTHR13019">
    <property type="entry name" value="GOLGI APPARATUS MEMBRANE PROTEIN TVP23"/>
    <property type="match status" value="1"/>
</dbReference>
<keyword evidence="11" id="KW-1185">Reference proteome</keyword>
<reference evidence="10 11" key="1">
    <citation type="journal article" date="2018" name="New Phytol.">
        <title>Phylogenomics of Endogonaceae and evolution of mycorrhizas within Mucoromycota.</title>
        <authorList>
            <person name="Chang Y."/>
            <person name="Desiro A."/>
            <person name="Na H."/>
            <person name="Sandor L."/>
            <person name="Lipzen A."/>
            <person name="Clum A."/>
            <person name="Barry K."/>
            <person name="Grigoriev I.V."/>
            <person name="Martin F.M."/>
            <person name="Stajich J.E."/>
            <person name="Smith M.E."/>
            <person name="Bonito G."/>
            <person name="Spatafora J.W."/>
        </authorList>
    </citation>
    <scope>NUCLEOTIDE SEQUENCE [LARGE SCALE GENOMIC DNA]</scope>
    <source>
        <strain evidence="10 11">AD002</strain>
    </source>
</reference>
<evidence type="ECO:0000256" key="3">
    <source>
        <dbReference type="ARBA" id="ARBA00005467"/>
    </source>
</evidence>
<feature type="transmembrane region" description="Helical" evidence="8">
    <location>
        <begin position="160"/>
        <end position="183"/>
    </location>
</feature>
<evidence type="ECO:0000256" key="8">
    <source>
        <dbReference type="RuleBase" id="RU361206"/>
    </source>
</evidence>
<dbReference type="GO" id="GO:0016192">
    <property type="term" value="P:vesicle-mediated transport"/>
    <property type="evidence" value="ECO:0007669"/>
    <property type="project" value="TreeGrafter"/>
</dbReference>
<evidence type="ECO:0000313" key="10">
    <source>
        <dbReference type="EMBL" id="RUS16485.1"/>
    </source>
</evidence>
<gene>
    <name evidence="10" type="ORF">BC938DRAFT_476563</name>
</gene>
<accession>A0A433PG51</accession>
<feature type="region of interest" description="Disordered" evidence="9">
    <location>
        <begin position="1"/>
        <end position="30"/>
    </location>
</feature>
<dbReference type="Pfam" id="PF05832">
    <property type="entry name" value="DUF846"/>
    <property type="match status" value="1"/>
</dbReference>
<sequence length="252" mass="28015">MSDSRANLLPADDLESGARTAPAAPAPARSNTMASYLEQSRCERRIPFRPRTIPTCEPTSSLLYPSSRSSHPIAVIFFLAFRTGALLTYLFGTLFTKNFALIFVITTLLLAFDFWTVKNVSGRLLVGLRWWNEIREDGTNHWVFESAAPSRKNNPIDSRIFWTVLYVTPLLWVILTLFSLFTLILNPEWLLVIAVALSLNIPNVYAYTQCDSDAKRRWATDLATNSVMGGGGGAGFLGRVVSQGVGSWFSRG</sequence>
<comment type="function">
    <text evidence="1 8">Golgi membrane protein involved in vesicular trafficking.</text>
</comment>
<keyword evidence="6 8" id="KW-1133">Transmembrane helix</keyword>
<evidence type="ECO:0000256" key="9">
    <source>
        <dbReference type="SAM" id="MobiDB-lite"/>
    </source>
</evidence>
<feature type="transmembrane region" description="Helical" evidence="8">
    <location>
        <begin position="73"/>
        <end position="92"/>
    </location>
</feature>
<comment type="similarity">
    <text evidence="3 8">Belongs to the TVP23 family.</text>
</comment>
<evidence type="ECO:0000256" key="5">
    <source>
        <dbReference type="ARBA" id="ARBA00022692"/>
    </source>
</evidence>
<name>A0A433PG51_9FUNG</name>
<organism evidence="10 11">
    <name type="scientific">Jimgerdemannia flammicorona</name>
    <dbReference type="NCBI Taxonomy" id="994334"/>
    <lineage>
        <taxon>Eukaryota</taxon>
        <taxon>Fungi</taxon>
        <taxon>Fungi incertae sedis</taxon>
        <taxon>Mucoromycota</taxon>
        <taxon>Mucoromycotina</taxon>
        <taxon>Endogonomycetes</taxon>
        <taxon>Endogonales</taxon>
        <taxon>Endogonaceae</taxon>
        <taxon>Jimgerdemannia</taxon>
    </lineage>
</organism>
<evidence type="ECO:0000256" key="2">
    <source>
        <dbReference type="ARBA" id="ARBA00004141"/>
    </source>
</evidence>
<comment type="subcellular location">
    <subcellularLocation>
        <location evidence="8">Golgi apparatus membrane</location>
        <topology evidence="8">Multi-pass membrane protein</topology>
    </subcellularLocation>
    <subcellularLocation>
        <location evidence="2">Membrane</location>
        <topology evidence="2">Multi-pass membrane protein</topology>
    </subcellularLocation>
</comment>
<dbReference type="EMBL" id="RBNJ01024189">
    <property type="protein sequence ID" value="RUS16485.1"/>
    <property type="molecule type" value="Genomic_DNA"/>
</dbReference>
<dbReference type="Proteomes" id="UP000274822">
    <property type="component" value="Unassembled WGS sequence"/>
</dbReference>
<evidence type="ECO:0000256" key="6">
    <source>
        <dbReference type="ARBA" id="ARBA00022989"/>
    </source>
</evidence>
<keyword evidence="7 8" id="KW-0472">Membrane</keyword>
<evidence type="ECO:0000256" key="1">
    <source>
        <dbReference type="ARBA" id="ARBA00003246"/>
    </source>
</evidence>
<keyword evidence="5 8" id="KW-0812">Transmembrane</keyword>
<dbReference type="InterPro" id="IPR008564">
    <property type="entry name" value="TVP23-like"/>
</dbReference>
<comment type="caution">
    <text evidence="10">The sequence shown here is derived from an EMBL/GenBank/DDBJ whole genome shotgun (WGS) entry which is preliminary data.</text>
</comment>
<dbReference type="AlphaFoldDB" id="A0A433PG51"/>
<dbReference type="GO" id="GO:0009306">
    <property type="term" value="P:protein secretion"/>
    <property type="evidence" value="ECO:0007669"/>
    <property type="project" value="TreeGrafter"/>
</dbReference>
<protein>
    <recommendedName>
        <fullName evidence="4 8">Golgi apparatus membrane protein TVP23</fullName>
    </recommendedName>
</protein>
<proteinExistence type="inferred from homology"/>
<evidence type="ECO:0000256" key="7">
    <source>
        <dbReference type="ARBA" id="ARBA00023136"/>
    </source>
</evidence>
<evidence type="ECO:0000313" key="11">
    <source>
        <dbReference type="Proteomes" id="UP000274822"/>
    </source>
</evidence>
<feature type="transmembrane region" description="Helical" evidence="8">
    <location>
        <begin position="189"/>
        <end position="208"/>
    </location>
</feature>
<dbReference type="GO" id="GO:0000139">
    <property type="term" value="C:Golgi membrane"/>
    <property type="evidence" value="ECO:0007669"/>
    <property type="project" value="UniProtKB-SubCell"/>
</dbReference>
<dbReference type="PANTHER" id="PTHR13019:SF7">
    <property type="entry name" value="GOLGI APPARATUS MEMBRANE PROTEIN TVP23"/>
    <property type="match status" value="1"/>
</dbReference>
<keyword evidence="8" id="KW-0333">Golgi apparatus</keyword>